<dbReference type="GO" id="GO:0003677">
    <property type="term" value="F:DNA binding"/>
    <property type="evidence" value="ECO:0007669"/>
    <property type="project" value="InterPro"/>
</dbReference>
<dbReference type="PROSITE" id="PS50110">
    <property type="entry name" value="RESPONSE_REGULATORY"/>
    <property type="match status" value="1"/>
</dbReference>
<dbReference type="SMART" id="SM00850">
    <property type="entry name" value="LytTR"/>
    <property type="match status" value="1"/>
</dbReference>
<evidence type="ECO:0000313" key="4">
    <source>
        <dbReference type="EMBL" id="QBZ97360.1"/>
    </source>
</evidence>
<dbReference type="Pfam" id="PF00072">
    <property type="entry name" value="Response_reg"/>
    <property type="match status" value="1"/>
</dbReference>
<dbReference type="PROSITE" id="PS50930">
    <property type="entry name" value="HTH_LYTTR"/>
    <property type="match status" value="1"/>
</dbReference>
<sequence>MLRAVVIDDIENIRKKNIAIIKSSCPSIAVIGQADSVESGAKIVKQLSPDLVFLDVEMPDGTGFDMLQKLAPINFKVIFITGYEDFAIKAFRFSAIDYLLKPLDANDLVEAVKKAEDSLNKEVFEMKLNNLFTNLERPKNLQKLILKTADRIYSVNIQDIVNCESDKNYTTFHFINAPKLIVSTNLKEYETLLTPYNFFRTHQSHLINMAYFDHFIKSEGGNTIVMKNKIAIPLSVRKKEEFLILLENLQV</sequence>
<dbReference type="InterPro" id="IPR007492">
    <property type="entry name" value="LytTR_DNA-bd_dom"/>
</dbReference>
<dbReference type="Gene3D" id="3.40.50.2300">
    <property type="match status" value="1"/>
</dbReference>
<dbReference type="Gene3D" id="2.40.50.1020">
    <property type="entry name" value="LytTr DNA-binding domain"/>
    <property type="match status" value="1"/>
</dbReference>
<dbReference type="InterPro" id="IPR001789">
    <property type="entry name" value="Sig_transdc_resp-reg_receiver"/>
</dbReference>
<dbReference type="SMART" id="SM00448">
    <property type="entry name" value="REC"/>
    <property type="match status" value="1"/>
</dbReference>
<dbReference type="SUPFAM" id="SSF52172">
    <property type="entry name" value="CheY-like"/>
    <property type="match status" value="1"/>
</dbReference>
<dbReference type="Proteomes" id="UP000296862">
    <property type="component" value="Chromosome"/>
</dbReference>
<proteinExistence type="predicted"/>
<dbReference type="Pfam" id="PF04397">
    <property type="entry name" value="LytTR"/>
    <property type="match status" value="1"/>
</dbReference>
<dbReference type="PANTHER" id="PTHR37299">
    <property type="entry name" value="TRANSCRIPTIONAL REGULATOR-RELATED"/>
    <property type="match status" value="1"/>
</dbReference>
<accession>A0A4P7PSY9</accession>
<dbReference type="PANTHER" id="PTHR37299:SF1">
    <property type="entry name" value="STAGE 0 SPORULATION PROTEIN A HOMOLOG"/>
    <property type="match status" value="1"/>
</dbReference>
<evidence type="ECO:0000259" key="3">
    <source>
        <dbReference type="PROSITE" id="PS50930"/>
    </source>
</evidence>
<evidence type="ECO:0000259" key="2">
    <source>
        <dbReference type="PROSITE" id="PS50110"/>
    </source>
</evidence>
<feature type="domain" description="Response regulatory" evidence="2">
    <location>
        <begin position="3"/>
        <end position="116"/>
    </location>
</feature>
<protein>
    <submittedName>
        <fullName evidence="4">Transcriptional regulatory protein BtsR</fullName>
    </submittedName>
</protein>
<dbReference type="KEGG" id="fsn:GS03_00848"/>
<dbReference type="RefSeq" id="WP_136151324.1">
    <property type="nucleotide sequence ID" value="NZ_CP038810.1"/>
</dbReference>
<evidence type="ECO:0000256" key="1">
    <source>
        <dbReference type="PROSITE-ProRule" id="PRU00169"/>
    </source>
</evidence>
<dbReference type="InterPro" id="IPR046947">
    <property type="entry name" value="LytR-like"/>
</dbReference>
<keyword evidence="5" id="KW-1185">Reference proteome</keyword>
<dbReference type="OrthoDB" id="2168082at2"/>
<dbReference type="InterPro" id="IPR011006">
    <property type="entry name" value="CheY-like_superfamily"/>
</dbReference>
<feature type="modified residue" description="4-aspartylphosphate" evidence="1">
    <location>
        <position position="55"/>
    </location>
</feature>
<dbReference type="EMBL" id="CP038810">
    <property type="protein sequence ID" value="QBZ97360.1"/>
    <property type="molecule type" value="Genomic_DNA"/>
</dbReference>
<dbReference type="AlphaFoldDB" id="A0A4P7PSY9"/>
<gene>
    <name evidence="4" type="primary">btsR_2</name>
    <name evidence="4" type="ORF">GS03_00848</name>
</gene>
<evidence type="ECO:0000313" key="5">
    <source>
        <dbReference type="Proteomes" id="UP000296862"/>
    </source>
</evidence>
<reference evidence="4 5" key="1">
    <citation type="submission" date="2019-04" db="EMBL/GenBank/DDBJ databases">
        <title>Flavobacterium sp. GS03.</title>
        <authorList>
            <person name="Kim H."/>
        </authorList>
    </citation>
    <scope>NUCLEOTIDE SEQUENCE [LARGE SCALE GENOMIC DNA]</scope>
    <source>
        <strain evidence="4 5">GS03</strain>
    </source>
</reference>
<organism evidence="4 5">
    <name type="scientific">Flavobacterium sangjuense</name>
    <dbReference type="NCBI Taxonomy" id="2518177"/>
    <lineage>
        <taxon>Bacteria</taxon>
        <taxon>Pseudomonadati</taxon>
        <taxon>Bacteroidota</taxon>
        <taxon>Flavobacteriia</taxon>
        <taxon>Flavobacteriales</taxon>
        <taxon>Flavobacteriaceae</taxon>
        <taxon>Flavobacterium</taxon>
    </lineage>
</organism>
<keyword evidence="1" id="KW-0597">Phosphoprotein</keyword>
<feature type="domain" description="HTH LytTR-type" evidence="3">
    <location>
        <begin position="144"/>
        <end position="248"/>
    </location>
</feature>
<name>A0A4P7PSY9_9FLAO</name>
<dbReference type="GO" id="GO:0000156">
    <property type="term" value="F:phosphorelay response regulator activity"/>
    <property type="evidence" value="ECO:0007669"/>
    <property type="project" value="InterPro"/>
</dbReference>